<name>A0A4D4MU83_STRAX</name>
<gene>
    <name evidence="1" type="ORF">SAV31267_052270</name>
</gene>
<comment type="caution">
    <text evidence="1">The sequence shown here is derived from an EMBL/GenBank/DDBJ whole genome shotgun (WGS) entry which is preliminary data.</text>
</comment>
<dbReference type="AlphaFoldDB" id="A0A4D4MU83"/>
<dbReference type="EMBL" id="BJHY01000001">
    <property type="protein sequence ID" value="GDY75742.1"/>
    <property type="molecule type" value="Genomic_DNA"/>
</dbReference>
<reference evidence="1 2" key="1">
    <citation type="submission" date="2019-04" db="EMBL/GenBank/DDBJ databases">
        <title>Draft genome sequences of Streptomyces avermitilis ATCC 31267.</title>
        <authorList>
            <person name="Komaki H."/>
            <person name="Tamura T."/>
            <person name="Hosoyama A."/>
        </authorList>
    </citation>
    <scope>NUCLEOTIDE SEQUENCE [LARGE SCALE GENOMIC DNA]</scope>
    <source>
        <strain evidence="1 2">ATCC 31267</strain>
    </source>
</reference>
<sequence length="83" mass="9589">MDGDIVHARYDANPDMAEAWIRLRSGTHTESDLLLLEHELAEHRYYQAHPGSTYAEAHAAATKIADWASHMEPPRRENYTWEN</sequence>
<evidence type="ECO:0000313" key="2">
    <source>
        <dbReference type="Proteomes" id="UP000299211"/>
    </source>
</evidence>
<evidence type="ECO:0000313" key="1">
    <source>
        <dbReference type="EMBL" id="GDY75742.1"/>
    </source>
</evidence>
<protein>
    <submittedName>
        <fullName evidence="1">Uncharacterized protein</fullName>
    </submittedName>
</protein>
<dbReference type="Proteomes" id="UP000299211">
    <property type="component" value="Unassembled WGS sequence"/>
</dbReference>
<proteinExistence type="predicted"/>
<accession>A0A4D4MU83</accession>
<organism evidence="1 2">
    <name type="scientific">Streptomyces avermitilis</name>
    <dbReference type="NCBI Taxonomy" id="33903"/>
    <lineage>
        <taxon>Bacteria</taxon>
        <taxon>Bacillati</taxon>
        <taxon>Actinomycetota</taxon>
        <taxon>Actinomycetes</taxon>
        <taxon>Kitasatosporales</taxon>
        <taxon>Streptomycetaceae</taxon>
        <taxon>Streptomyces</taxon>
    </lineage>
</organism>